<comment type="caution">
    <text evidence="1">The sequence shown here is derived from an EMBL/GenBank/DDBJ whole genome shotgun (WGS) entry which is preliminary data.</text>
</comment>
<name>A0A918KZM3_9ACTN</name>
<reference evidence="1" key="2">
    <citation type="submission" date="2020-09" db="EMBL/GenBank/DDBJ databases">
        <authorList>
            <person name="Sun Q."/>
            <person name="Ohkuma M."/>
        </authorList>
    </citation>
    <scope>NUCLEOTIDE SEQUENCE</scope>
    <source>
        <strain evidence="1">JCM 4346</strain>
    </source>
</reference>
<accession>A0A918KZM3</accession>
<keyword evidence="2" id="KW-1185">Reference proteome</keyword>
<organism evidence="1 2">
    <name type="scientific">Streptomyces aurantiogriseus</name>
    <dbReference type="NCBI Taxonomy" id="66870"/>
    <lineage>
        <taxon>Bacteria</taxon>
        <taxon>Bacillati</taxon>
        <taxon>Actinomycetota</taxon>
        <taxon>Actinomycetes</taxon>
        <taxon>Kitasatosporales</taxon>
        <taxon>Streptomycetaceae</taxon>
        <taxon>Streptomyces</taxon>
    </lineage>
</organism>
<gene>
    <name evidence="1" type="ORF">GCM10010251_86360</name>
</gene>
<evidence type="ECO:0000313" key="2">
    <source>
        <dbReference type="Proteomes" id="UP000658320"/>
    </source>
</evidence>
<evidence type="ECO:0000313" key="1">
    <source>
        <dbReference type="EMBL" id="GGR56102.1"/>
    </source>
</evidence>
<dbReference type="EMBL" id="BMSX01000032">
    <property type="protein sequence ID" value="GGR56102.1"/>
    <property type="molecule type" value="Genomic_DNA"/>
</dbReference>
<reference evidence="1" key="1">
    <citation type="journal article" date="2014" name="Int. J. Syst. Evol. Microbiol.">
        <title>Complete genome sequence of Corynebacterium casei LMG S-19264T (=DSM 44701T), isolated from a smear-ripened cheese.</title>
        <authorList>
            <consortium name="US DOE Joint Genome Institute (JGI-PGF)"/>
            <person name="Walter F."/>
            <person name="Albersmeier A."/>
            <person name="Kalinowski J."/>
            <person name="Ruckert C."/>
        </authorList>
    </citation>
    <scope>NUCLEOTIDE SEQUENCE</scope>
    <source>
        <strain evidence="1">JCM 4346</strain>
    </source>
</reference>
<protein>
    <submittedName>
        <fullName evidence="1">Uncharacterized protein</fullName>
    </submittedName>
</protein>
<dbReference type="Proteomes" id="UP000658320">
    <property type="component" value="Unassembled WGS sequence"/>
</dbReference>
<sequence length="55" mass="6031">MRGAAGVRLLLLGVGRMVAMRRRGPAFFRGEVLTARTPALVVNDWVRLPDGQVRA</sequence>
<dbReference type="AlphaFoldDB" id="A0A918KZM3"/>
<proteinExistence type="predicted"/>
<dbReference type="RefSeq" id="WP_189943522.1">
    <property type="nucleotide sequence ID" value="NZ_BMSX01000032.1"/>
</dbReference>